<dbReference type="Proteomes" id="UP000070598">
    <property type="component" value="Unassembled WGS sequence"/>
</dbReference>
<dbReference type="EMBL" id="JYIK01000401">
    <property type="protein sequence ID" value="KWX10583.1"/>
    <property type="molecule type" value="Genomic_DNA"/>
</dbReference>
<accession>A0A132N2W8</accession>
<evidence type="ECO:0000256" key="1">
    <source>
        <dbReference type="SAM" id="MobiDB-lite"/>
    </source>
</evidence>
<dbReference type="PATRIC" id="fig|1469144.8.peg.3978"/>
<dbReference type="AlphaFoldDB" id="A0A132N2W8"/>
<protein>
    <submittedName>
        <fullName evidence="2">Uncharacterized protein</fullName>
    </submittedName>
</protein>
<sequence>MFTRRATTLALGAAVAAETASGNSRVQSTILGNQDSYKQGTSPRDAGVTRPRGHRMPGEVSRRRLAPFAEKPRG</sequence>
<gene>
    <name evidence="2" type="ORF">TH66_07995</name>
    <name evidence="3" type="ORF">TR74_02770</name>
</gene>
<proteinExistence type="predicted"/>
<evidence type="ECO:0000313" key="4">
    <source>
        <dbReference type="Proteomes" id="UP000070598"/>
    </source>
</evidence>
<reference evidence="4" key="1">
    <citation type="submission" date="2015-02" db="EMBL/GenBank/DDBJ databases">
        <title>Physiological reanalysis, assessment of diazotrophy, and genome sequences of multiple isolates of Streptomyces thermoautotrophicus.</title>
        <authorList>
            <person name="MacKellar D.C."/>
            <person name="Lieber L."/>
            <person name="Norman J."/>
            <person name="Bolger A."/>
            <person name="Tobin C."/>
            <person name="Murray J.W."/>
            <person name="Friesen M."/>
            <person name="Prell J."/>
        </authorList>
    </citation>
    <scope>NUCLEOTIDE SEQUENCE [LARGE SCALE GENOMIC DNA]</scope>
    <source>
        <strain evidence="4">UBT1</strain>
    </source>
</reference>
<evidence type="ECO:0000313" key="5">
    <source>
        <dbReference type="Proteomes" id="UP000070659"/>
    </source>
</evidence>
<feature type="compositionally biased region" description="Polar residues" evidence="1">
    <location>
        <begin position="21"/>
        <end position="42"/>
    </location>
</feature>
<evidence type="ECO:0000313" key="2">
    <source>
        <dbReference type="EMBL" id="KWX04495.1"/>
    </source>
</evidence>
<name>A0A132N2W8_9ACTN</name>
<reference evidence="2 5" key="2">
    <citation type="submission" date="2015-02" db="EMBL/GenBank/DDBJ databases">
        <title>Physiological reanalysis, assessment of diazotrophy, and genome sequences of multiple isolates of Streptomyces thermoautotrophicus.</title>
        <authorList>
            <person name="MacKellar D.C."/>
            <person name="Lieber L."/>
            <person name="Norman J."/>
            <person name="Bolger A."/>
            <person name="Tobin C."/>
            <person name="Murray J.W."/>
            <person name="Prell J."/>
        </authorList>
    </citation>
    <scope>NUCLEOTIDE SEQUENCE [LARGE SCALE GENOMIC DNA]</scope>
    <source>
        <strain evidence="2 5">UBT1</strain>
    </source>
</reference>
<organism evidence="2 5">
    <name type="scientific">Carbonactinospora thermoautotrophica</name>
    <dbReference type="NCBI Taxonomy" id="1469144"/>
    <lineage>
        <taxon>Bacteria</taxon>
        <taxon>Bacillati</taxon>
        <taxon>Actinomycetota</taxon>
        <taxon>Actinomycetes</taxon>
        <taxon>Kitasatosporales</taxon>
        <taxon>Carbonactinosporaceae</taxon>
        <taxon>Carbonactinospora</taxon>
    </lineage>
</organism>
<evidence type="ECO:0000313" key="3">
    <source>
        <dbReference type="EMBL" id="KWX10583.1"/>
    </source>
</evidence>
<dbReference type="Proteomes" id="UP000070659">
    <property type="component" value="Unassembled WGS sequence"/>
</dbReference>
<feature type="region of interest" description="Disordered" evidence="1">
    <location>
        <begin position="16"/>
        <end position="74"/>
    </location>
</feature>
<comment type="caution">
    <text evidence="2">The sequence shown here is derived from an EMBL/GenBank/DDBJ whole genome shotgun (WGS) entry which is preliminary data.</text>
</comment>
<dbReference type="EMBL" id="JYIJ01000015">
    <property type="protein sequence ID" value="KWX04495.1"/>
    <property type="molecule type" value="Genomic_DNA"/>
</dbReference>